<reference evidence="1 2" key="1">
    <citation type="submission" date="2016-12" db="EMBL/GenBank/DDBJ databases">
        <title>Study of bacterial adaptation to deep sea.</title>
        <authorList>
            <person name="Song J."/>
            <person name="Yoshizawa S."/>
            <person name="Kogure K."/>
        </authorList>
    </citation>
    <scope>NUCLEOTIDE SEQUENCE [LARGE SCALE GENOMIC DNA]</scope>
    <source>
        <strain evidence="1 2">SAORIC-165</strain>
    </source>
</reference>
<gene>
    <name evidence="1" type="ORF">BSZ32_06455</name>
</gene>
<dbReference type="OrthoDB" id="180732at2"/>
<keyword evidence="2" id="KW-1185">Reference proteome</keyword>
<organism evidence="1 2">
    <name type="scientific">Rubritalea profundi</name>
    <dbReference type="NCBI Taxonomy" id="1658618"/>
    <lineage>
        <taxon>Bacteria</taxon>
        <taxon>Pseudomonadati</taxon>
        <taxon>Verrucomicrobiota</taxon>
        <taxon>Verrucomicrobiia</taxon>
        <taxon>Verrucomicrobiales</taxon>
        <taxon>Rubritaleaceae</taxon>
        <taxon>Rubritalea</taxon>
    </lineage>
</organism>
<protein>
    <submittedName>
        <fullName evidence="1">Uncharacterized protein</fullName>
    </submittedName>
</protein>
<proteinExistence type="predicted"/>
<accession>A0A2S7TZL5</accession>
<dbReference type="Proteomes" id="UP000239907">
    <property type="component" value="Unassembled WGS sequence"/>
</dbReference>
<evidence type="ECO:0000313" key="1">
    <source>
        <dbReference type="EMBL" id="PQJ28179.1"/>
    </source>
</evidence>
<dbReference type="RefSeq" id="WP_105042681.1">
    <property type="nucleotide sequence ID" value="NZ_MQWA01000001.1"/>
</dbReference>
<name>A0A2S7TZL5_9BACT</name>
<dbReference type="EMBL" id="MQWA01000001">
    <property type="protein sequence ID" value="PQJ28179.1"/>
    <property type="molecule type" value="Genomic_DNA"/>
</dbReference>
<evidence type="ECO:0000313" key="2">
    <source>
        <dbReference type="Proteomes" id="UP000239907"/>
    </source>
</evidence>
<dbReference type="AlphaFoldDB" id="A0A2S7TZL5"/>
<comment type="caution">
    <text evidence="1">The sequence shown here is derived from an EMBL/GenBank/DDBJ whole genome shotgun (WGS) entry which is preliminary data.</text>
</comment>
<sequence>MTIKYGRGGKVFFDNVAMTTGVHPGTDMYGRCCASFKGQKVWARQFNPERGQPMVINDGGDLVIMGYKSEGRGIIVHTTNGGRSEVLGGIMNVGRDGETAFVAEDSQLRISTASQNRHPGGFYRSAVRSINKGKITTLEGVDLPLRSAPKASTPQFFVIPLYK</sequence>